<sequence length="173" mass="20284">MKKSEHKIVVAFCQLLLEKQLDDISIKDLLNKAQSSRSSFYNYFANKENLINSTIHIALDQINQVLNKNLLLRKPITIEMLDQISENRDIFFPLVTAFPDFETIIKEYIKDVVTHSSIQDLYEKLETNYQMPSEFALNIYVKTIQEIIFTWIRKGFTEAPEEIADMIYQTVLI</sequence>
<feature type="domain" description="HTH tetR-type" evidence="3">
    <location>
        <begin position="2"/>
        <end position="62"/>
    </location>
</feature>
<evidence type="ECO:0000256" key="1">
    <source>
        <dbReference type="ARBA" id="ARBA00023125"/>
    </source>
</evidence>
<dbReference type="RefSeq" id="WP_354364296.1">
    <property type="nucleotide sequence ID" value="NZ_JBEPLO010000004.1"/>
</dbReference>
<accession>A0ABV2FG12</accession>
<keyword evidence="1 2" id="KW-0238">DNA-binding</keyword>
<protein>
    <submittedName>
        <fullName evidence="4">AcrR family transcriptional regulator</fullName>
    </submittedName>
</protein>
<dbReference type="Pfam" id="PF14278">
    <property type="entry name" value="TetR_C_8"/>
    <property type="match status" value="1"/>
</dbReference>
<dbReference type="Proteomes" id="UP001549122">
    <property type="component" value="Unassembled WGS sequence"/>
</dbReference>
<proteinExistence type="predicted"/>
<evidence type="ECO:0000256" key="2">
    <source>
        <dbReference type="PROSITE-ProRule" id="PRU00335"/>
    </source>
</evidence>
<evidence type="ECO:0000259" key="3">
    <source>
        <dbReference type="PROSITE" id="PS50977"/>
    </source>
</evidence>
<keyword evidence="5" id="KW-1185">Reference proteome</keyword>
<reference evidence="4 5" key="1">
    <citation type="submission" date="2024-06" db="EMBL/GenBank/DDBJ databases">
        <title>Genomic Encyclopedia of Type Strains, Phase IV (KMG-IV): sequencing the most valuable type-strain genomes for metagenomic binning, comparative biology and taxonomic classification.</title>
        <authorList>
            <person name="Goeker M."/>
        </authorList>
    </citation>
    <scope>NUCLEOTIDE SEQUENCE [LARGE SCALE GENOMIC DNA]</scope>
    <source>
        <strain evidence="4 5">DSM 28303</strain>
    </source>
</reference>
<comment type="caution">
    <text evidence="4">The sequence shown here is derived from an EMBL/GenBank/DDBJ whole genome shotgun (WGS) entry which is preliminary data.</text>
</comment>
<gene>
    <name evidence="4" type="ORF">ABID29_000607</name>
</gene>
<dbReference type="InterPro" id="IPR050624">
    <property type="entry name" value="HTH-type_Tx_Regulator"/>
</dbReference>
<dbReference type="PANTHER" id="PTHR43479:SF11">
    <property type="entry name" value="ACREF_ENVCD OPERON REPRESSOR-RELATED"/>
    <property type="match status" value="1"/>
</dbReference>
<dbReference type="InterPro" id="IPR001647">
    <property type="entry name" value="HTH_TetR"/>
</dbReference>
<name>A0ABV2FG12_9STRE</name>
<organism evidence="4 5">
    <name type="scientific">Streptococcus rupicaprae</name>
    <dbReference type="NCBI Taxonomy" id="759619"/>
    <lineage>
        <taxon>Bacteria</taxon>
        <taxon>Bacillati</taxon>
        <taxon>Bacillota</taxon>
        <taxon>Bacilli</taxon>
        <taxon>Lactobacillales</taxon>
        <taxon>Streptococcaceae</taxon>
        <taxon>Streptococcus</taxon>
    </lineage>
</organism>
<dbReference type="InterPro" id="IPR039532">
    <property type="entry name" value="TetR_C_Firmicutes"/>
</dbReference>
<dbReference type="InterPro" id="IPR009057">
    <property type="entry name" value="Homeodomain-like_sf"/>
</dbReference>
<dbReference type="PROSITE" id="PS50977">
    <property type="entry name" value="HTH_TETR_2"/>
    <property type="match status" value="1"/>
</dbReference>
<dbReference type="EMBL" id="JBEPLO010000004">
    <property type="protein sequence ID" value="MET3557497.1"/>
    <property type="molecule type" value="Genomic_DNA"/>
</dbReference>
<evidence type="ECO:0000313" key="4">
    <source>
        <dbReference type="EMBL" id="MET3557497.1"/>
    </source>
</evidence>
<dbReference type="SUPFAM" id="SSF46689">
    <property type="entry name" value="Homeodomain-like"/>
    <property type="match status" value="1"/>
</dbReference>
<dbReference type="PANTHER" id="PTHR43479">
    <property type="entry name" value="ACREF/ENVCD OPERON REPRESSOR-RELATED"/>
    <property type="match status" value="1"/>
</dbReference>
<evidence type="ECO:0000313" key="5">
    <source>
        <dbReference type="Proteomes" id="UP001549122"/>
    </source>
</evidence>
<feature type="DNA-binding region" description="H-T-H motif" evidence="2">
    <location>
        <begin position="25"/>
        <end position="44"/>
    </location>
</feature>
<dbReference type="Gene3D" id="1.10.357.10">
    <property type="entry name" value="Tetracycline Repressor, domain 2"/>
    <property type="match status" value="1"/>
</dbReference>